<dbReference type="EMBL" id="JAHCDA010000004">
    <property type="protein sequence ID" value="MBS7813027.1"/>
    <property type="molecule type" value="Genomic_DNA"/>
</dbReference>
<dbReference type="Proteomes" id="UP000766336">
    <property type="component" value="Unassembled WGS sequence"/>
</dbReference>
<dbReference type="RefSeq" id="WP_213671730.1">
    <property type="nucleotide sequence ID" value="NZ_JAHCDA010000004.1"/>
</dbReference>
<organism evidence="1 2">
    <name type="scientific">Roseococcus pinisoli</name>
    <dbReference type="NCBI Taxonomy" id="2835040"/>
    <lineage>
        <taxon>Bacteria</taxon>
        <taxon>Pseudomonadati</taxon>
        <taxon>Pseudomonadota</taxon>
        <taxon>Alphaproteobacteria</taxon>
        <taxon>Acetobacterales</taxon>
        <taxon>Roseomonadaceae</taxon>
        <taxon>Roseococcus</taxon>
    </lineage>
</organism>
<gene>
    <name evidence="1" type="ORF">KHU32_18925</name>
</gene>
<reference evidence="1 2" key="1">
    <citation type="submission" date="2021-05" db="EMBL/GenBank/DDBJ databases">
        <title>Roseococcus sp. XZZS9, whole genome shotgun sequencing project.</title>
        <authorList>
            <person name="Zhao G."/>
            <person name="Shen L."/>
        </authorList>
    </citation>
    <scope>NUCLEOTIDE SEQUENCE [LARGE SCALE GENOMIC DNA]</scope>
    <source>
        <strain evidence="1 2">XZZS9</strain>
    </source>
</reference>
<dbReference type="InterPro" id="IPR014917">
    <property type="entry name" value="DUF1800"/>
</dbReference>
<keyword evidence="2" id="KW-1185">Reference proteome</keyword>
<proteinExistence type="predicted"/>
<sequence>MTPLAAHAAIRFGLGNRPEAQLPADPRAWLTGQISPLPEAPGPSLAEAFAAQRQRQRDPTSQAVSDLFRTEALAWSTRMITTTAPFAERWANFWTNHLTTSRRAGQATVMLGHYQRLAIRAHAFGRFEDMLLAAYRHPAMLFYLDQSGSIGPSSPAGQRARRGLNENLARECMELHTVTPAAGYSQEDVTTLARLLTGWSVGRGAPANEPEGFLFRARAHEPGDKILLGRTFPEGEEGGAEALRFLAGHPATHHALALKLARHFVADAPPAPAVARIEAALRDSGGDLAAAARAVVAAPEARAPLRKLRSGQDYAIAVLRALGLGDEGAPMLLGTLARLNQPLWTAPAPIGWSDEASEWAAPEQLMRRLDWASEIAGRTAAAGVIEPEPLGEVLLGPLARAETMAAARRAGSVREGLLLLLASPEAQRR</sequence>
<evidence type="ECO:0000313" key="2">
    <source>
        <dbReference type="Proteomes" id="UP000766336"/>
    </source>
</evidence>
<dbReference type="Pfam" id="PF08811">
    <property type="entry name" value="DUF1800"/>
    <property type="match status" value="1"/>
</dbReference>
<evidence type="ECO:0000313" key="1">
    <source>
        <dbReference type="EMBL" id="MBS7813027.1"/>
    </source>
</evidence>
<name>A0ABS5QH81_9PROT</name>
<accession>A0ABS5QH81</accession>
<comment type="caution">
    <text evidence="1">The sequence shown here is derived from an EMBL/GenBank/DDBJ whole genome shotgun (WGS) entry which is preliminary data.</text>
</comment>
<protein>
    <submittedName>
        <fullName evidence="1">DUF1800 domain-containing protein</fullName>
    </submittedName>
</protein>